<evidence type="ECO:0000259" key="9">
    <source>
        <dbReference type="Pfam" id="PF02838"/>
    </source>
</evidence>
<dbReference type="InterPro" id="IPR029018">
    <property type="entry name" value="Hex-like_dom2"/>
</dbReference>
<dbReference type="AlphaFoldDB" id="A0A1M4XH88"/>
<dbReference type="InterPro" id="IPR017853">
    <property type="entry name" value="GH"/>
</dbReference>
<dbReference type="OrthoDB" id="9763537at2"/>
<dbReference type="InterPro" id="IPR015883">
    <property type="entry name" value="Glyco_hydro_20_cat"/>
</dbReference>
<dbReference type="EMBL" id="FQVN01000002">
    <property type="protein sequence ID" value="SHE92869.1"/>
    <property type="molecule type" value="Genomic_DNA"/>
</dbReference>
<dbReference type="SUPFAM" id="SSF55545">
    <property type="entry name" value="beta-N-acetylhexosaminidase-like domain"/>
    <property type="match status" value="1"/>
</dbReference>
<comment type="catalytic activity">
    <reaction evidence="1">
        <text>Hydrolysis of terminal non-reducing N-acetyl-D-hexosamine residues in N-acetyl-beta-D-hexosaminides.</text>
        <dbReference type="EC" id="3.2.1.52"/>
    </reaction>
</comment>
<evidence type="ECO:0000256" key="7">
    <source>
        <dbReference type="SAM" id="SignalP"/>
    </source>
</evidence>
<dbReference type="EC" id="3.2.1.52" evidence="3"/>
<dbReference type="STRING" id="2017.SAMN05444320_1023"/>
<gene>
    <name evidence="10" type="ORF">SAMN05444320_1023</name>
</gene>
<feature type="domain" description="Beta-hexosaminidase bacterial type N-terminal" evidence="9">
    <location>
        <begin position="44"/>
        <end position="175"/>
    </location>
</feature>
<evidence type="ECO:0000259" key="8">
    <source>
        <dbReference type="Pfam" id="PF00728"/>
    </source>
</evidence>
<dbReference type="GO" id="GO:0016020">
    <property type="term" value="C:membrane"/>
    <property type="evidence" value="ECO:0007669"/>
    <property type="project" value="TreeGrafter"/>
</dbReference>
<evidence type="ECO:0000256" key="5">
    <source>
        <dbReference type="ARBA" id="ARBA00023295"/>
    </source>
</evidence>
<dbReference type="Gene3D" id="3.20.20.80">
    <property type="entry name" value="Glycosidases"/>
    <property type="match status" value="1"/>
</dbReference>
<dbReference type="Pfam" id="PF02838">
    <property type="entry name" value="Glyco_hydro_20b"/>
    <property type="match status" value="1"/>
</dbReference>
<evidence type="ECO:0000256" key="6">
    <source>
        <dbReference type="PIRSR" id="PIRSR625705-1"/>
    </source>
</evidence>
<keyword evidence="5" id="KW-0326">Glycosidase</keyword>
<protein>
    <recommendedName>
        <fullName evidence="3">beta-N-acetylhexosaminidase</fullName>
        <ecNumber evidence="3">3.2.1.52</ecNumber>
    </recommendedName>
</protein>
<keyword evidence="7" id="KW-0732">Signal</keyword>
<reference evidence="10 11" key="1">
    <citation type="submission" date="2016-11" db="EMBL/GenBank/DDBJ databases">
        <authorList>
            <person name="Jaros S."/>
            <person name="Januszkiewicz K."/>
            <person name="Wedrychowicz H."/>
        </authorList>
    </citation>
    <scope>NUCLEOTIDE SEQUENCE [LARGE SCALE GENOMIC DNA]</scope>
    <source>
        <strain evidence="10 11">DSM 44523</strain>
    </source>
</reference>
<dbReference type="GO" id="GO:0030203">
    <property type="term" value="P:glycosaminoglycan metabolic process"/>
    <property type="evidence" value="ECO:0007669"/>
    <property type="project" value="TreeGrafter"/>
</dbReference>
<evidence type="ECO:0000256" key="4">
    <source>
        <dbReference type="ARBA" id="ARBA00022801"/>
    </source>
</evidence>
<proteinExistence type="inferred from homology"/>
<dbReference type="RefSeq" id="WP_073480337.1">
    <property type="nucleotide sequence ID" value="NZ_FQVN01000002.1"/>
</dbReference>
<organism evidence="10 11">
    <name type="scientific">Streptoalloteichus hindustanus</name>
    <dbReference type="NCBI Taxonomy" id="2017"/>
    <lineage>
        <taxon>Bacteria</taxon>
        <taxon>Bacillati</taxon>
        <taxon>Actinomycetota</taxon>
        <taxon>Actinomycetes</taxon>
        <taxon>Pseudonocardiales</taxon>
        <taxon>Pseudonocardiaceae</taxon>
        <taxon>Streptoalloteichus</taxon>
    </lineage>
</organism>
<dbReference type="CDD" id="cd06568">
    <property type="entry name" value="GH20_SpHex_like"/>
    <property type="match status" value="1"/>
</dbReference>
<name>A0A1M4XH88_STRHI</name>
<keyword evidence="4" id="KW-0378">Hydrolase</keyword>
<dbReference type="Gene3D" id="3.30.379.10">
    <property type="entry name" value="Chitobiase/beta-hexosaminidase domain 2-like"/>
    <property type="match status" value="1"/>
</dbReference>
<feature type="chain" id="PRO_5038639152" description="beta-N-acetylhexosaminidase" evidence="7">
    <location>
        <begin position="29"/>
        <end position="529"/>
    </location>
</feature>
<dbReference type="SUPFAM" id="SSF51445">
    <property type="entry name" value="(Trans)glycosidases"/>
    <property type="match status" value="1"/>
</dbReference>
<dbReference type="InterPro" id="IPR015882">
    <property type="entry name" value="HEX_bac_N"/>
</dbReference>
<comment type="similarity">
    <text evidence="2">Belongs to the glycosyl hydrolase 20 family.</text>
</comment>
<accession>A0A1M4XH88</accession>
<dbReference type="Pfam" id="PF00728">
    <property type="entry name" value="Glyco_hydro_20"/>
    <property type="match status" value="1"/>
</dbReference>
<evidence type="ECO:0000256" key="3">
    <source>
        <dbReference type="ARBA" id="ARBA00012663"/>
    </source>
</evidence>
<feature type="domain" description="Glycoside hydrolase family 20 catalytic" evidence="8">
    <location>
        <begin position="178"/>
        <end position="493"/>
    </location>
</feature>
<feature type="active site" description="Proton donor" evidence="6">
    <location>
        <position position="341"/>
    </location>
</feature>
<dbReference type="GO" id="GO:0004563">
    <property type="term" value="F:beta-N-acetylhexosaminidase activity"/>
    <property type="evidence" value="ECO:0007669"/>
    <property type="project" value="UniProtKB-EC"/>
</dbReference>
<evidence type="ECO:0000313" key="10">
    <source>
        <dbReference type="EMBL" id="SHE92869.1"/>
    </source>
</evidence>
<dbReference type="InterPro" id="IPR025705">
    <property type="entry name" value="Beta_hexosaminidase_sua/sub"/>
</dbReference>
<dbReference type="GO" id="GO:0005975">
    <property type="term" value="P:carbohydrate metabolic process"/>
    <property type="evidence" value="ECO:0007669"/>
    <property type="project" value="InterPro"/>
</dbReference>
<feature type="signal peptide" evidence="7">
    <location>
        <begin position="1"/>
        <end position="28"/>
    </location>
</feature>
<dbReference type="PANTHER" id="PTHR22600:SF57">
    <property type="entry name" value="BETA-N-ACETYLHEXOSAMINIDASE"/>
    <property type="match status" value="1"/>
</dbReference>
<dbReference type="Proteomes" id="UP000184501">
    <property type="component" value="Unassembled WGS sequence"/>
</dbReference>
<dbReference type="PRINTS" id="PR00738">
    <property type="entry name" value="GLHYDRLASE20"/>
</dbReference>
<keyword evidence="11" id="KW-1185">Reference proteome</keyword>
<evidence type="ECO:0000313" key="11">
    <source>
        <dbReference type="Proteomes" id="UP000184501"/>
    </source>
</evidence>
<evidence type="ECO:0000256" key="1">
    <source>
        <dbReference type="ARBA" id="ARBA00001231"/>
    </source>
</evidence>
<sequence>MRHARWRALLSLLVAPLLLAGLSGVATGAEPVAAAAPETRLGDVVPAPVESRANPDETFSINPLTRIQVDPGAEEVAEQLADLLRRSTGYWLPVMPARGYTGNAILLRLGGADPRVGAEGYQLDVTTRAVTIRAERPAGLFAGVQTLRQLLPPSVESDERQRGPWRVPGGTVLDYPRFGYRATMLDVARHFLTVDEVKRHIDRIALYKINYLHLHLSDDQGWRIEIQSWPRLAAHGGSTEVGGGPGGYYTQDQYRDIVEHARRRHVTVVPEIDVPGHTNAALASYAELNCDGKARPLYTGTEVGFSSLCVPKEITYRFVEDVVRELAALTPGPYLHLGGDETHATSPADYRAFVERALPIVRRHGKTPVGWHEIANATTPSDAVLQYWGRSAKSPAVVEAAKRGNKVIMSPANRTYLDMKYDRSTKLGLTWAGYIEVRDAYGWEPGGHLADLPESSVLGVESPLWTETLTDLADVSYMAFPRLPAIAELGWSPKAARDWDGFRERLGAQGPRWERMGIGFHRSPQIPWR</sequence>
<dbReference type="PANTHER" id="PTHR22600">
    <property type="entry name" value="BETA-HEXOSAMINIDASE"/>
    <property type="match status" value="1"/>
</dbReference>
<evidence type="ECO:0000256" key="2">
    <source>
        <dbReference type="ARBA" id="ARBA00006285"/>
    </source>
</evidence>